<evidence type="ECO:0000256" key="4">
    <source>
        <dbReference type="ARBA" id="ARBA00023002"/>
    </source>
</evidence>
<sequence length="197" mass="23024">MEKIFDCLINSFIEDRVGIAEDFLSVSLAAHLKDNLKHLFHDHQLLSAGIGNDTVITQNKSIRSDVIYWLDRKHNNQYENDFFDLMDKFVLYLNSTCYTGITGYEFHYTLYEPGTFYKKHIDQFQNNGSRQYSMIMYLNADWQIEDGGELCIHQHESLQNISPNNGKSVFFKSSDLVHEVLITHKQRMSITGWLKVN</sequence>
<dbReference type="SMART" id="SM00702">
    <property type="entry name" value="P4Hc"/>
    <property type="match status" value="1"/>
</dbReference>
<evidence type="ECO:0000256" key="2">
    <source>
        <dbReference type="ARBA" id="ARBA00022896"/>
    </source>
</evidence>
<evidence type="ECO:0000313" key="6">
    <source>
        <dbReference type="EMBL" id="RDC58197.1"/>
    </source>
</evidence>
<evidence type="ECO:0000256" key="1">
    <source>
        <dbReference type="ARBA" id="ARBA00001961"/>
    </source>
</evidence>
<name>A0A369Q4J1_9SPHI</name>
<organism evidence="6 7">
    <name type="scientific">Pedobacter chinensis</name>
    <dbReference type="NCBI Taxonomy" id="2282421"/>
    <lineage>
        <taxon>Bacteria</taxon>
        <taxon>Pseudomonadati</taxon>
        <taxon>Bacteroidota</taxon>
        <taxon>Sphingobacteriia</taxon>
        <taxon>Sphingobacteriales</taxon>
        <taxon>Sphingobacteriaceae</taxon>
        <taxon>Pedobacter</taxon>
    </lineage>
</organism>
<keyword evidence="4" id="KW-0560">Oxidoreductase</keyword>
<accession>A0A369Q4J1</accession>
<comment type="cofactor">
    <cofactor evidence="1">
        <name>L-ascorbate</name>
        <dbReference type="ChEBI" id="CHEBI:38290"/>
    </cofactor>
</comment>
<dbReference type="GO" id="GO:0031543">
    <property type="term" value="F:peptidyl-proline dioxygenase activity"/>
    <property type="evidence" value="ECO:0007669"/>
    <property type="project" value="TreeGrafter"/>
</dbReference>
<reference evidence="6 7" key="1">
    <citation type="submission" date="2018-07" db="EMBL/GenBank/DDBJ databases">
        <title>Pedobacter sp. nov., isolated from soil.</title>
        <authorList>
            <person name="Zhou L.Y."/>
            <person name="Du Z.J."/>
        </authorList>
    </citation>
    <scope>NUCLEOTIDE SEQUENCE [LARGE SCALE GENOMIC DNA]</scope>
    <source>
        <strain evidence="6 7">JDX94</strain>
    </source>
</reference>
<comment type="caution">
    <text evidence="6">The sequence shown here is derived from an EMBL/GenBank/DDBJ whole genome shotgun (WGS) entry which is preliminary data.</text>
</comment>
<dbReference type="GO" id="GO:0071456">
    <property type="term" value="P:cellular response to hypoxia"/>
    <property type="evidence" value="ECO:0007669"/>
    <property type="project" value="TreeGrafter"/>
</dbReference>
<dbReference type="Proteomes" id="UP000253961">
    <property type="component" value="Unassembled WGS sequence"/>
</dbReference>
<dbReference type="GO" id="GO:0008198">
    <property type="term" value="F:ferrous iron binding"/>
    <property type="evidence" value="ECO:0007669"/>
    <property type="project" value="TreeGrafter"/>
</dbReference>
<keyword evidence="2" id="KW-0847">Vitamin C</keyword>
<gene>
    <name evidence="6" type="ORF">DU508_04440</name>
</gene>
<dbReference type="Gene3D" id="2.60.120.620">
    <property type="entry name" value="q2cbj1_9rhob like domain"/>
    <property type="match status" value="1"/>
</dbReference>
<keyword evidence="3" id="KW-0223">Dioxygenase</keyword>
<dbReference type="InterPro" id="IPR044862">
    <property type="entry name" value="Pro_4_hyd_alph_FE2OG_OXY"/>
</dbReference>
<dbReference type="RefSeq" id="WP_115401607.1">
    <property type="nucleotide sequence ID" value="NZ_QPKV01000002.1"/>
</dbReference>
<keyword evidence="7" id="KW-1185">Reference proteome</keyword>
<evidence type="ECO:0000313" key="7">
    <source>
        <dbReference type="Proteomes" id="UP000253961"/>
    </source>
</evidence>
<evidence type="ECO:0000259" key="5">
    <source>
        <dbReference type="SMART" id="SM00702"/>
    </source>
</evidence>
<dbReference type="AlphaFoldDB" id="A0A369Q4J1"/>
<dbReference type="PANTHER" id="PTHR12907:SF26">
    <property type="entry name" value="HIF PROLYL HYDROXYLASE, ISOFORM C"/>
    <property type="match status" value="1"/>
</dbReference>
<dbReference type="InterPro" id="IPR051559">
    <property type="entry name" value="HIF_prolyl_hydroxylases"/>
</dbReference>
<evidence type="ECO:0000256" key="3">
    <source>
        <dbReference type="ARBA" id="ARBA00022964"/>
    </source>
</evidence>
<dbReference type="OrthoDB" id="9783171at2"/>
<feature type="domain" description="Prolyl 4-hydroxylase alpha subunit" evidence="5">
    <location>
        <begin position="15"/>
        <end position="195"/>
    </location>
</feature>
<dbReference type="Pfam" id="PF13640">
    <property type="entry name" value="2OG-FeII_Oxy_3"/>
    <property type="match status" value="1"/>
</dbReference>
<dbReference type="EMBL" id="QPKV01000002">
    <property type="protein sequence ID" value="RDC58197.1"/>
    <property type="molecule type" value="Genomic_DNA"/>
</dbReference>
<dbReference type="GO" id="GO:0031418">
    <property type="term" value="F:L-ascorbic acid binding"/>
    <property type="evidence" value="ECO:0007669"/>
    <property type="project" value="UniProtKB-KW"/>
</dbReference>
<dbReference type="InterPro" id="IPR006620">
    <property type="entry name" value="Pro_4_hyd_alph"/>
</dbReference>
<dbReference type="PANTHER" id="PTHR12907">
    <property type="entry name" value="EGL NINE HOMOLOG-RELATED"/>
    <property type="match status" value="1"/>
</dbReference>
<proteinExistence type="predicted"/>
<protein>
    <submittedName>
        <fullName evidence="6">2OG-Fe(II) oxygenase</fullName>
    </submittedName>
</protein>